<dbReference type="PROSITE" id="PS01081">
    <property type="entry name" value="HTH_TETR_1"/>
    <property type="match status" value="1"/>
</dbReference>
<name>A0ABT1HX93_STRSD</name>
<dbReference type="Pfam" id="PF00440">
    <property type="entry name" value="TetR_N"/>
    <property type="match status" value="1"/>
</dbReference>
<evidence type="ECO:0000256" key="1">
    <source>
        <dbReference type="ARBA" id="ARBA00023015"/>
    </source>
</evidence>
<feature type="domain" description="HTH tetR-type" evidence="6">
    <location>
        <begin position="22"/>
        <end position="82"/>
    </location>
</feature>
<dbReference type="PANTHER" id="PTHR30055">
    <property type="entry name" value="HTH-TYPE TRANSCRIPTIONAL REGULATOR RUTR"/>
    <property type="match status" value="1"/>
</dbReference>
<evidence type="ECO:0000313" key="8">
    <source>
        <dbReference type="Proteomes" id="UP001205311"/>
    </source>
</evidence>
<dbReference type="InterPro" id="IPR036271">
    <property type="entry name" value="Tet_transcr_reg_TetR-rel_C_sf"/>
</dbReference>
<organism evidence="7 8">
    <name type="scientific">Streptoalloteichus tenebrarius (strain ATCC 17920 / DSM 40477 / JCM 4838 / CBS 697.72 / NBRC 16177 / NCIMB 11028 / NRRL B-12390 / A12253. 1 / ISP 5477)</name>
    <name type="common">Streptomyces tenebrarius</name>
    <dbReference type="NCBI Taxonomy" id="1933"/>
    <lineage>
        <taxon>Bacteria</taxon>
        <taxon>Bacillati</taxon>
        <taxon>Actinomycetota</taxon>
        <taxon>Actinomycetes</taxon>
        <taxon>Pseudonocardiales</taxon>
        <taxon>Pseudonocardiaceae</taxon>
        <taxon>Streptoalloteichus</taxon>
    </lineage>
</organism>
<keyword evidence="3" id="KW-0804">Transcription</keyword>
<dbReference type="InterPro" id="IPR050109">
    <property type="entry name" value="HTH-type_TetR-like_transc_reg"/>
</dbReference>
<evidence type="ECO:0000256" key="3">
    <source>
        <dbReference type="ARBA" id="ARBA00023163"/>
    </source>
</evidence>
<evidence type="ECO:0000256" key="4">
    <source>
        <dbReference type="PROSITE-ProRule" id="PRU00335"/>
    </source>
</evidence>
<sequence length="204" mass="21535">MDGDGDGTVSGRSGPTRRRDAGATRAALLEAAAALFAEQGYERTTVREVAARAGVNQALLFRYFGSKEELFAEVLAAQNDELLAGPAETLLPRVLADLLRDTDPAWVRRALQAVLRSVGHAGAAELLRERLGAAYGSRLASLSSEPDAELRADLVIAWLFGIGLLRSVVGKRPLADADPDQVTALVLRTARHLLGDPPAAGSGD</sequence>
<dbReference type="Gene3D" id="1.10.357.10">
    <property type="entry name" value="Tetracycline Repressor, domain 2"/>
    <property type="match status" value="1"/>
</dbReference>
<dbReference type="SUPFAM" id="SSF48498">
    <property type="entry name" value="Tetracyclin repressor-like, C-terminal domain"/>
    <property type="match status" value="1"/>
</dbReference>
<dbReference type="InterPro" id="IPR001647">
    <property type="entry name" value="HTH_TetR"/>
</dbReference>
<evidence type="ECO:0000256" key="2">
    <source>
        <dbReference type="ARBA" id="ARBA00023125"/>
    </source>
</evidence>
<dbReference type="InterPro" id="IPR009057">
    <property type="entry name" value="Homeodomain-like_sf"/>
</dbReference>
<evidence type="ECO:0000256" key="5">
    <source>
        <dbReference type="SAM" id="MobiDB-lite"/>
    </source>
</evidence>
<dbReference type="PROSITE" id="PS50977">
    <property type="entry name" value="HTH_TETR_2"/>
    <property type="match status" value="1"/>
</dbReference>
<comment type="caution">
    <text evidence="7">The sequence shown here is derived from an EMBL/GenBank/DDBJ whole genome shotgun (WGS) entry which is preliminary data.</text>
</comment>
<dbReference type="InterPro" id="IPR041678">
    <property type="entry name" value="TetR_C_16"/>
</dbReference>
<protein>
    <submittedName>
        <fullName evidence="7">Transcriptional regulator, TetR family</fullName>
    </submittedName>
</protein>
<keyword evidence="8" id="KW-1185">Reference proteome</keyword>
<dbReference type="Proteomes" id="UP001205311">
    <property type="component" value="Unassembled WGS sequence"/>
</dbReference>
<accession>A0ABT1HX93</accession>
<dbReference type="PRINTS" id="PR00455">
    <property type="entry name" value="HTHTETR"/>
</dbReference>
<dbReference type="PANTHER" id="PTHR30055:SF234">
    <property type="entry name" value="HTH-TYPE TRANSCRIPTIONAL REGULATOR BETI"/>
    <property type="match status" value="1"/>
</dbReference>
<keyword evidence="2 4" id="KW-0238">DNA-binding</keyword>
<proteinExistence type="predicted"/>
<gene>
    <name evidence="7" type="ORF">LX15_003853</name>
</gene>
<evidence type="ECO:0000259" key="6">
    <source>
        <dbReference type="PROSITE" id="PS50977"/>
    </source>
</evidence>
<dbReference type="EMBL" id="JAMTCP010000023">
    <property type="protein sequence ID" value="MCP2260142.1"/>
    <property type="molecule type" value="Genomic_DNA"/>
</dbReference>
<dbReference type="InterPro" id="IPR023772">
    <property type="entry name" value="DNA-bd_HTH_TetR-type_CS"/>
</dbReference>
<keyword evidence="1" id="KW-0805">Transcription regulation</keyword>
<reference evidence="7 8" key="1">
    <citation type="submission" date="2022-06" db="EMBL/GenBank/DDBJ databases">
        <title>Genomic Encyclopedia of Archaeal and Bacterial Type Strains, Phase II (KMG-II): from individual species to whole genera.</title>
        <authorList>
            <person name="Goeker M."/>
        </authorList>
    </citation>
    <scope>NUCLEOTIDE SEQUENCE [LARGE SCALE GENOMIC DNA]</scope>
    <source>
        <strain evidence="7 8">DSM 40477</strain>
    </source>
</reference>
<feature type="DNA-binding region" description="H-T-H motif" evidence="4">
    <location>
        <begin position="45"/>
        <end position="64"/>
    </location>
</feature>
<dbReference type="Pfam" id="PF17920">
    <property type="entry name" value="TetR_C_16"/>
    <property type="match status" value="1"/>
</dbReference>
<dbReference type="SUPFAM" id="SSF46689">
    <property type="entry name" value="Homeodomain-like"/>
    <property type="match status" value="1"/>
</dbReference>
<feature type="region of interest" description="Disordered" evidence="5">
    <location>
        <begin position="1"/>
        <end position="21"/>
    </location>
</feature>
<evidence type="ECO:0000313" key="7">
    <source>
        <dbReference type="EMBL" id="MCP2260142.1"/>
    </source>
</evidence>